<sequence>METSKSEHIIGLAKEIIDDIELSRLDAQAILLKTTRLARYVNNDMIRKWLRFEMQGYRSSDEIALKYMSLTGRWTDKENNKGYWVPLSQIESIIESQKQKLSLIRIPDTSGDQALRVISSVKNAMSSSTDIISKLGGVKSRVISYLHDFATSVYYEKTFDSLAESIFDKYKEDIDLLIAENSGDVIEQIPSVINRLADGDAESISHALTTCRRIIDSFADYIYPASDETIEIGGNTLSLKKDKVQNRINAFIHSNCDSSSRKKKLRQNLSNLYERVSVGVHSDVDEKEARSLFFNTYLLLGEILSLKN</sequence>
<accession>A0AB33KUW7</accession>
<feature type="domain" description="AbiTii" evidence="1">
    <location>
        <begin position="12"/>
        <end position="175"/>
    </location>
</feature>
<evidence type="ECO:0000259" key="1">
    <source>
        <dbReference type="Pfam" id="PF18864"/>
    </source>
</evidence>
<dbReference type="AlphaFoldDB" id="A0AB33KUW7"/>
<evidence type="ECO:0000313" key="2">
    <source>
        <dbReference type="EMBL" id="BFP68043.1"/>
    </source>
</evidence>
<name>A0AB33KUW7_9FLAO</name>
<dbReference type="Pfam" id="PF18864">
    <property type="entry name" value="AbiTii"/>
    <property type="match status" value="1"/>
</dbReference>
<proteinExistence type="predicted"/>
<dbReference type="InterPro" id="IPR041304">
    <property type="entry name" value="AbiTii"/>
</dbReference>
<organism evidence="2">
    <name type="scientific">Tenacibaculum sp. Pbs-1</name>
    <dbReference type="NCBI Taxonomy" id="3238748"/>
    <lineage>
        <taxon>Bacteria</taxon>
        <taxon>Pseudomonadati</taxon>
        <taxon>Bacteroidota</taxon>
        <taxon>Flavobacteriia</taxon>
        <taxon>Flavobacteriales</taxon>
        <taxon>Flavobacteriaceae</taxon>
        <taxon>Tenacibaculum</taxon>
    </lineage>
</organism>
<dbReference type="EMBL" id="AP035888">
    <property type="protein sequence ID" value="BFP68043.1"/>
    <property type="molecule type" value="Genomic_DNA"/>
</dbReference>
<reference evidence="2" key="1">
    <citation type="submission" date="2024-08" db="EMBL/GenBank/DDBJ databases">
        <title>Whole genome sequence of Tenacibaculum sp. strain pbs-1 associated with black-spot shell disease in Akoya pearl oysters.</title>
        <authorList>
            <person name="Sakatoku A."/>
            <person name="Suzuki T."/>
            <person name="Hatano K."/>
            <person name="Seki M."/>
            <person name="Tanaka D."/>
            <person name="Nakamura S."/>
            <person name="Suzuki N."/>
            <person name="Isshiki T."/>
        </authorList>
    </citation>
    <scope>NUCLEOTIDE SEQUENCE</scope>
    <source>
        <strain evidence="2">Pbs-1</strain>
    </source>
</reference>
<gene>
    <name evidence="2" type="ORF">Pbs1_13860</name>
</gene>
<protein>
    <recommendedName>
        <fullName evidence="1">AbiTii domain-containing protein</fullName>
    </recommendedName>
</protein>